<comment type="caution">
    <text evidence="2">The sequence shown here is derived from an EMBL/GenBank/DDBJ whole genome shotgun (WGS) entry which is preliminary data.</text>
</comment>
<feature type="compositionally biased region" description="Basic residues" evidence="1">
    <location>
        <begin position="1"/>
        <end position="11"/>
    </location>
</feature>
<accession>A0A9W7DTE7</accession>
<evidence type="ECO:0000313" key="2">
    <source>
        <dbReference type="EMBL" id="GMH55594.1"/>
    </source>
</evidence>
<proteinExistence type="predicted"/>
<dbReference type="EMBL" id="BRXW01000445">
    <property type="protein sequence ID" value="GMH55594.1"/>
    <property type="molecule type" value="Genomic_DNA"/>
</dbReference>
<name>A0A9W7DTE7_9STRA</name>
<gene>
    <name evidence="2" type="ORF">TrLO_g4783</name>
</gene>
<dbReference type="OrthoDB" id="199958at2759"/>
<reference evidence="3" key="1">
    <citation type="journal article" date="2023" name="Commun. Biol.">
        <title>Genome analysis of Parmales, the sister group of diatoms, reveals the evolutionary specialization of diatoms from phago-mixotrophs to photoautotrophs.</title>
        <authorList>
            <person name="Ban H."/>
            <person name="Sato S."/>
            <person name="Yoshikawa S."/>
            <person name="Yamada K."/>
            <person name="Nakamura Y."/>
            <person name="Ichinomiya M."/>
            <person name="Sato N."/>
            <person name="Blanc-Mathieu R."/>
            <person name="Endo H."/>
            <person name="Kuwata A."/>
            <person name="Ogata H."/>
        </authorList>
    </citation>
    <scope>NUCLEOTIDE SEQUENCE [LARGE SCALE GENOMIC DNA]</scope>
    <source>
        <strain evidence="3">NIES 3700</strain>
    </source>
</reference>
<feature type="region of interest" description="Disordered" evidence="1">
    <location>
        <begin position="1"/>
        <end position="142"/>
    </location>
</feature>
<dbReference type="Proteomes" id="UP001165122">
    <property type="component" value="Unassembled WGS sequence"/>
</dbReference>
<protein>
    <submittedName>
        <fullName evidence="2">Uncharacterized protein</fullName>
    </submittedName>
</protein>
<dbReference type="AlphaFoldDB" id="A0A9W7DTE7"/>
<evidence type="ECO:0000313" key="3">
    <source>
        <dbReference type="Proteomes" id="UP001165122"/>
    </source>
</evidence>
<feature type="region of interest" description="Disordered" evidence="1">
    <location>
        <begin position="492"/>
        <end position="527"/>
    </location>
</feature>
<feature type="compositionally biased region" description="Polar residues" evidence="1">
    <location>
        <begin position="253"/>
        <end position="262"/>
    </location>
</feature>
<organism evidence="2 3">
    <name type="scientific">Triparma laevis f. longispina</name>
    <dbReference type="NCBI Taxonomy" id="1714387"/>
    <lineage>
        <taxon>Eukaryota</taxon>
        <taxon>Sar</taxon>
        <taxon>Stramenopiles</taxon>
        <taxon>Ochrophyta</taxon>
        <taxon>Bolidophyceae</taxon>
        <taxon>Parmales</taxon>
        <taxon>Triparmaceae</taxon>
        <taxon>Triparma</taxon>
    </lineage>
</organism>
<feature type="compositionally biased region" description="Gly residues" evidence="1">
    <location>
        <begin position="61"/>
        <end position="73"/>
    </location>
</feature>
<feature type="compositionally biased region" description="Basic and acidic residues" evidence="1">
    <location>
        <begin position="230"/>
        <end position="251"/>
    </location>
</feature>
<evidence type="ECO:0000256" key="1">
    <source>
        <dbReference type="SAM" id="MobiDB-lite"/>
    </source>
</evidence>
<sequence length="527" mass="56837">MSYHGVKKNKNAYKIPVDSIPLPTRTGTESKSNNSNSGILTGGSGGGEEDGGVRETQRGSSSGGREGGEGGGSKPMSWNLGGAGVGGQRGTTSPRQSASSGSPRGRGSPRSGGNSGERSPRGEQHLPGRGAGGDDGYEHIPDNLRRSFNKQMTELLSANDRLNEQNEMLKKNRGVKIDHDQFKSWKNQIDDLRFALEEAEEKEKLLTEENGLQAERIRDLEEELRRLRMRGKEQEEEIKGLKEASKPKWGEGTRSQDSQTKHTGAIPVVPKKVTMSSLGGTQTDVKYYASSAAQTEEEVKKEKPATPRKKAPEKITDAELDNMMIMEELNEIRKIMELDKGEKDNSSSNAWSEVCSHGVMGGVSAVKQRARTFRQELDYLRKQVRQFKAEAAVRRISGGGIRGSPVKRNSFTMPAEEKGTTELGSPPVKFLSIGGPSAGGVEQRLTEKNSTIFNGMGGARRGSKRGNGEKLPMMSGSPLTVLQEKQATLKAHITGGEGGSPVPRRPSGVKRGEAGGPHFVGQPGGYS</sequence>
<feature type="region of interest" description="Disordered" evidence="1">
    <location>
        <begin position="291"/>
        <end position="318"/>
    </location>
</feature>
<feature type="region of interest" description="Disordered" evidence="1">
    <location>
        <begin position="230"/>
        <end position="277"/>
    </location>
</feature>
<feature type="compositionally biased region" description="Basic and acidic residues" evidence="1">
    <location>
        <begin position="297"/>
        <end position="317"/>
    </location>
</feature>
<keyword evidence="3" id="KW-1185">Reference proteome</keyword>
<feature type="compositionally biased region" description="Low complexity" evidence="1">
    <location>
        <begin position="93"/>
        <end position="112"/>
    </location>
</feature>